<dbReference type="Proteomes" id="UP000029567">
    <property type="component" value="Unassembled WGS sequence"/>
</dbReference>
<feature type="transmembrane region" description="Helical" evidence="1">
    <location>
        <begin position="64"/>
        <end position="81"/>
    </location>
</feature>
<feature type="transmembrane region" description="Helical" evidence="1">
    <location>
        <begin position="36"/>
        <end position="57"/>
    </location>
</feature>
<keyword evidence="1" id="KW-1133">Transmembrane helix</keyword>
<dbReference type="AlphaFoldDB" id="A0A0E3BGN1"/>
<reference evidence="2 3" key="1">
    <citation type="submission" date="2013-09" db="EMBL/GenBank/DDBJ databases">
        <title>High correlation between genotypes and phenotypes of environmental bacteria Comamonas testosteroni strains.</title>
        <authorList>
            <person name="Liu L."/>
            <person name="Zhu W."/>
            <person name="Xia X."/>
            <person name="Xu B."/>
            <person name="Luo M."/>
            <person name="Wang G."/>
        </authorList>
    </citation>
    <scope>NUCLEOTIDE SEQUENCE [LARGE SCALE GENOMIC DNA]</scope>
    <source>
        <strain evidence="2 3">JL14</strain>
    </source>
</reference>
<name>A0A0E3BGN1_9BURK</name>
<accession>A0A0E3BGN1</accession>
<organism evidence="2 3">
    <name type="scientific">Comamonas thiooxydans</name>
    <dbReference type="NCBI Taxonomy" id="363952"/>
    <lineage>
        <taxon>Bacteria</taxon>
        <taxon>Pseudomonadati</taxon>
        <taxon>Pseudomonadota</taxon>
        <taxon>Betaproteobacteria</taxon>
        <taxon>Burkholderiales</taxon>
        <taxon>Comamonadaceae</taxon>
        <taxon>Comamonas</taxon>
    </lineage>
</organism>
<evidence type="ECO:0000256" key="1">
    <source>
        <dbReference type="SAM" id="Phobius"/>
    </source>
</evidence>
<keyword evidence="1" id="KW-0472">Membrane</keyword>
<gene>
    <name evidence="2" type="ORF">P245_19780</name>
</gene>
<comment type="caution">
    <text evidence="2">The sequence shown here is derived from an EMBL/GenBank/DDBJ whole genome shotgun (WGS) entry which is preliminary data.</text>
</comment>
<evidence type="ECO:0000313" key="3">
    <source>
        <dbReference type="Proteomes" id="UP000029567"/>
    </source>
</evidence>
<sequence length="154" mass="15861">MQWNALGLSGWLTCMKCGEQTASPRTDQGMQIMNTLLVSVFVAFIAIGIGAAILGWLGKFGPALTSLAFSIFGMLGTGMLAKTLDTAGAGVPTWLAASGAVAVLLGGGVVVLARRGKEAEDRTPPQPDYAAISQKMLADLNATVAAKKAAHKAR</sequence>
<keyword evidence="1" id="KW-0812">Transmembrane</keyword>
<feature type="transmembrane region" description="Helical" evidence="1">
    <location>
        <begin position="93"/>
        <end position="113"/>
    </location>
</feature>
<proteinExistence type="predicted"/>
<evidence type="ECO:0000313" key="2">
    <source>
        <dbReference type="EMBL" id="KGG87694.1"/>
    </source>
</evidence>
<protein>
    <submittedName>
        <fullName evidence="2">Uncharacterized protein</fullName>
    </submittedName>
</protein>
<dbReference type="EMBL" id="AWTN01000106">
    <property type="protein sequence ID" value="KGG87694.1"/>
    <property type="molecule type" value="Genomic_DNA"/>
</dbReference>